<feature type="compositionally biased region" description="Polar residues" evidence="3">
    <location>
        <begin position="439"/>
        <end position="453"/>
    </location>
</feature>
<sequence length="1741" mass="193152">MEPWLDSLSEDWKSEQRSSSPAPSLSSSRQDGSAAQSHSQSRIPHLANNIRKDSSTGSFLRHRSTHGKARQNSRSILRERSLSSLNLPAAVGSQKHSSLPRRTSGAFSESQNSVQHHSVREKATLAETPEWKKRLAAGEAVNSDGFDLFSPSKLEGVFKQPNSSQLHSDKDADPAETSFNRKPFNLPASNPFPEQYSSYRGTTRTRLNLEVLEEVNEDEEPEQHDFSAVSSDVVKNGSLRGLVKQRVQSFERADDVHSGQTSPRDIPSAQDHRWNTSSGLEELRNEFISPVTVSKQNSIRNTVLRNSLDLDVQALQSKLEKACSEDEARPSSSASDSYIDYARKDNADQAFKDEPLPDLTSQSLPDDLSMGTQVFETNGGFINSRRGGRSNEASFLRKSLSLSQEPSHLDSNTRPDIQINSSPPQHSQHFDESIEHSRISVSAPTTPQDTSIVHHTGSHLRPTSSGSPLKLFGNRDTYTNNKLMRILSHFEEPDSTYGQAEAEAEAEEMAGEDQERALRMSQFGQGELDGFGFEQNVRKPSPIQHTMVKPEDRIFKPLESDARLITAAAQENAADSVELAVADKDRTTKRRKTLLEDEIIPDHEIEVKVSELEETATLAGKKRKDARPGAEGVPADPDVLASRDLLRPKSARKSSVERVQSTSNGEADDAPTSTEPPNEDLTEALAAELATFAQEAAEVSNDSRKPSLATKDYMEEANKVMQFIRSRGKPKPAVTIPEIREPTELSEVNPDSILDLDLDAESTKDDFSRPPSRDHTPRPAVDRRHARHDSRTASYLRKYREEDDTDALGGTSVFGTFATTRNQVQPEAAETDAVKELQESSPPNMRILNPSETMRKRKYSSSTVEQDATQNLQSITHNSAHSSTQHSFPTQSSASGHKGVISSGTVSIPDNVGTMTFDHEKKIWVQKMSESKSKSRQHHQTLTEPDPFEDIPDLSIDEQQELQAKARNLKLAIKQTETSTKDEAQSINAISQTPPKPSPQLSAISVKERNQAISEDENNAEQSNRGSFISKTSEHEARLHDGIPSRPPSQLIDDRKQARVVTIAFSSPVVSGVNYANLSEEDFSDLPREEDLPLDDSEIHLENEDDDVGADVPHSSTAEPILPQQKLSSVPVLEPEQAGSFRHRTISPILEDEEEHLDSRLSLVHVRHSKVVTPAPNKSIAKLQRGTNKASSILCLTPLSDFSVHQVDKAKDLDQSYVEERKHPHALRQAHGSLALAVDELVKAITDAAPDELFWDQLRNLDLAPSSISSVHSLKEYCPALEELTMSGNKISQLGGLPTSLRVLDVRDSMVNDLTSWGNLRNLQYLDVSNCQLENLEGFSSLVHLRNLKANSNHISNIDGILDLDGLLELELSNNDIAQIDFEGCGLTRLKKLDLSHNQLEDITNLSCLPALDELDVSYNAIQDLSKAGGTRLRKLQITHNELGVFGLKQMPALRYLDLDGNKIKDIQGLCSAYHLELLSLREQREQSDIVELVLTTPNECRHIRLSSNSVANGTFKLPAVPQSNLRELEIAACGISNLPERFGLFFPNCRYLNANFNAIKEVAPLRKMVHLNTLLLARNRIQKLRRTCLVMSRLPLLKQIDLRDNPLTLGFYSPATGKDTKLEPCEARYHLPVGSDADDATWMKVLDEVTGLKRRTIELLLAEHCKELIQLDGLVLRRERLTSDDETWKRLTSKGVLVKPTPRVINDATSRSGCGDDTEDRGFVQGAYGTAANDQDVFNG</sequence>
<dbReference type="InterPro" id="IPR032675">
    <property type="entry name" value="LRR_dom_sf"/>
</dbReference>
<keyword evidence="1" id="KW-0433">Leucine-rich repeat</keyword>
<gene>
    <name evidence="4" type="ORF">PV04_08628</name>
</gene>
<dbReference type="InterPro" id="IPR025875">
    <property type="entry name" value="Leu-rich_rpt_4"/>
</dbReference>
<feature type="compositionally biased region" description="Low complexity" evidence="3">
    <location>
        <begin position="17"/>
        <end position="30"/>
    </location>
</feature>
<evidence type="ECO:0000256" key="2">
    <source>
        <dbReference type="ARBA" id="ARBA00022737"/>
    </source>
</evidence>
<feature type="region of interest" description="Disordered" evidence="3">
    <location>
        <begin position="727"/>
        <end position="803"/>
    </location>
</feature>
<dbReference type="PANTHER" id="PTHR47566:SF1">
    <property type="entry name" value="PROTEIN NUD1"/>
    <property type="match status" value="1"/>
</dbReference>
<feature type="region of interest" description="Disordered" evidence="3">
    <location>
        <begin position="977"/>
        <end position="1054"/>
    </location>
</feature>
<feature type="compositionally biased region" description="Polar residues" evidence="3">
    <location>
        <begin position="94"/>
        <end position="116"/>
    </location>
</feature>
<organism evidence="4 5">
    <name type="scientific">Phialophora macrospora</name>
    <dbReference type="NCBI Taxonomy" id="1851006"/>
    <lineage>
        <taxon>Eukaryota</taxon>
        <taxon>Fungi</taxon>
        <taxon>Dikarya</taxon>
        <taxon>Ascomycota</taxon>
        <taxon>Pezizomycotina</taxon>
        <taxon>Eurotiomycetes</taxon>
        <taxon>Chaetothyriomycetidae</taxon>
        <taxon>Chaetothyriales</taxon>
        <taxon>Herpotrichiellaceae</taxon>
        <taxon>Phialophora</taxon>
    </lineage>
</organism>
<dbReference type="Gene3D" id="3.80.10.10">
    <property type="entry name" value="Ribonuclease Inhibitor"/>
    <property type="match status" value="2"/>
</dbReference>
<dbReference type="InterPro" id="IPR003591">
    <property type="entry name" value="Leu-rich_rpt_typical-subtyp"/>
</dbReference>
<evidence type="ECO:0000256" key="1">
    <source>
        <dbReference type="ARBA" id="ARBA00022614"/>
    </source>
</evidence>
<evidence type="ECO:0008006" key="6">
    <source>
        <dbReference type="Google" id="ProtNLM"/>
    </source>
</evidence>
<feature type="compositionally biased region" description="Basic and acidic residues" evidence="3">
    <location>
        <begin position="761"/>
        <end position="783"/>
    </location>
</feature>
<dbReference type="EMBL" id="KN846961">
    <property type="protein sequence ID" value="KIW63642.1"/>
    <property type="molecule type" value="Genomic_DNA"/>
</dbReference>
<feature type="compositionally biased region" description="Basic and acidic residues" evidence="3">
    <location>
        <begin position="1032"/>
        <end position="1043"/>
    </location>
</feature>
<dbReference type="GO" id="GO:0035591">
    <property type="term" value="F:signaling adaptor activity"/>
    <property type="evidence" value="ECO:0007669"/>
    <property type="project" value="TreeGrafter"/>
</dbReference>
<feature type="region of interest" description="Disordered" evidence="3">
    <location>
        <begin position="821"/>
        <end position="913"/>
    </location>
</feature>
<evidence type="ECO:0000313" key="4">
    <source>
        <dbReference type="EMBL" id="KIW63642.1"/>
    </source>
</evidence>
<dbReference type="PROSITE" id="PS51450">
    <property type="entry name" value="LRR"/>
    <property type="match status" value="5"/>
</dbReference>
<proteinExistence type="predicted"/>
<feature type="compositionally biased region" description="Polar residues" evidence="3">
    <location>
        <begin position="31"/>
        <end position="42"/>
    </location>
</feature>
<feature type="compositionally biased region" description="Basic residues" evidence="3">
    <location>
        <begin position="60"/>
        <end position="71"/>
    </location>
</feature>
<feature type="region of interest" description="Disordered" evidence="3">
    <location>
        <begin position="348"/>
        <end position="473"/>
    </location>
</feature>
<dbReference type="STRING" id="5601.A0A0D2DMT0"/>
<feature type="compositionally biased region" description="Polar residues" evidence="3">
    <location>
        <begin position="985"/>
        <end position="1003"/>
    </location>
</feature>
<dbReference type="Pfam" id="PF12799">
    <property type="entry name" value="LRR_4"/>
    <property type="match status" value="1"/>
</dbReference>
<evidence type="ECO:0000313" key="5">
    <source>
        <dbReference type="Proteomes" id="UP000054266"/>
    </source>
</evidence>
<dbReference type="InterPro" id="IPR001611">
    <property type="entry name" value="Leu-rich_rpt"/>
</dbReference>
<feature type="compositionally biased region" description="Polar residues" evidence="3">
    <location>
        <begin position="860"/>
        <end position="895"/>
    </location>
</feature>
<feature type="region of interest" description="Disordered" evidence="3">
    <location>
        <begin position="157"/>
        <end position="198"/>
    </location>
</feature>
<protein>
    <recommendedName>
        <fullName evidence="6">Septation initiation network scaffold protein cdc11</fullName>
    </recommendedName>
</protein>
<feature type="compositionally biased region" description="Polar residues" evidence="3">
    <location>
        <begin position="1020"/>
        <end position="1031"/>
    </location>
</feature>
<feature type="region of interest" description="Disordered" evidence="3">
    <location>
        <begin position="250"/>
        <end position="274"/>
    </location>
</feature>
<reference evidence="4 5" key="1">
    <citation type="submission" date="2015-01" db="EMBL/GenBank/DDBJ databases">
        <title>The Genome Sequence of Capronia semiimmersa CBS27337.</title>
        <authorList>
            <consortium name="The Broad Institute Genomics Platform"/>
            <person name="Cuomo C."/>
            <person name="de Hoog S."/>
            <person name="Gorbushina A."/>
            <person name="Stielow B."/>
            <person name="Teixiera M."/>
            <person name="Abouelleil A."/>
            <person name="Chapman S.B."/>
            <person name="Priest M."/>
            <person name="Young S.K."/>
            <person name="Wortman J."/>
            <person name="Nusbaum C."/>
            <person name="Birren B."/>
        </authorList>
    </citation>
    <scope>NUCLEOTIDE SEQUENCE [LARGE SCALE GENOMIC DNA]</scope>
    <source>
        <strain evidence="4 5">CBS 27337</strain>
    </source>
</reference>
<name>A0A0D2DMT0_9EURO</name>
<dbReference type="GO" id="GO:0031028">
    <property type="term" value="P:septation initiation signaling"/>
    <property type="evidence" value="ECO:0007669"/>
    <property type="project" value="TreeGrafter"/>
</dbReference>
<dbReference type="SUPFAM" id="SSF52058">
    <property type="entry name" value="L domain-like"/>
    <property type="match status" value="1"/>
</dbReference>
<dbReference type="GO" id="GO:1902412">
    <property type="term" value="P:regulation of mitotic cytokinesis"/>
    <property type="evidence" value="ECO:0007669"/>
    <property type="project" value="TreeGrafter"/>
</dbReference>
<dbReference type="SMART" id="SM00365">
    <property type="entry name" value="LRR_SD22"/>
    <property type="match status" value="6"/>
</dbReference>
<feature type="compositionally biased region" description="Polar residues" evidence="3">
    <location>
        <begin position="657"/>
        <end position="676"/>
    </location>
</feature>
<dbReference type="InterPro" id="IPR052574">
    <property type="entry name" value="CDIRP"/>
</dbReference>
<dbReference type="PANTHER" id="PTHR47566">
    <property type="match status" value="1"/>
</dbReference>
<keyword evidence="5" id="KW-1185">Reference proteome</keyword>
<dbReference type="GO" id="GO:0061499">
    <property type="term" value="C:outer plaque of mitotic spindle pole body"/>
    <property type="evidence" value="ECO:0007669"/>
    <property type="project" value="TreeGrafter"/>
</dbReference>
<accession>A0A0D2DMT0</accession>
<evidence type="ECO:0000256" key="3">
    <source>
        <dbReference type="SAM" id="MobiDB-lite"/>
    </source>
</evidence>
<feature type="region of interest" description="Disordered" evidence="3">
    <location>
        <begin position="928"/>
        <end position="951"/>
    </location>
</feature>
<dbReference type="SMART" id="SM00369">
    <property type="entry name" value="LRR_TYP"/>
    <property type="match status" value="7"/>
</dbReference>
<keyword evidence="2" id="KW-0677">Repeat</keyword>
<feature type="region of interest" description="Disordered" evidence="3">
    <location>
        <begin position="1"/>
        <end position="126"/>
    </location>
</feature>
<feature type="region of interest" description="Disordered" evidence="3">
    <location>
        <begin position="619"/>
        <end position="682"/>
    </location>
</feature>
<feature type="compositionally biased region" description="Polar residues" evidence="3">
    <location>
        <begin position="359"/>
        <end position="376"/>
    </location>
</feature>
<feature type="compositionally biased region" description="Polar residues" evidence="3">
    <location>
        <begin position="414"/>
        <end position="427"/>
    </location>
</feature>
<feature type="compositionally biased region" description="Basic and acidic residues" evidence="3">
    <location>
        <begin position="428"/>
        <end position="438"/>
    </location>
</feature>
<dbReference type="HOGENOM" id="CLU_002093_0_0_1"/>
<dbReference type="Proteomes" id="UP000054266">
    <property type="component" value="Unassembled WGS sequence"/>
</dbReference>